<gene>
    <name evidence="1" type="ORF">MG293_003393</name>
</gene>
<organism evidence="1 2">
    <name type="scientific">Ovis ammon polii</name>
    <dbReference type="NCBI Taxonomy" id="230172"/>
    <lineage>
        <taxon>Eukaryota</taxon>
        <taxon>Metazoa</taxon>
        <taxon>Chordata</taxon>
        <taxon>Craniata</taxon>
        <taxon>Vertebrata</taxon>
        <taxon>Euteleostomi</taxon>
        <taxon>Mammalia</taxon>
        <taxon>Eutheria</taxon>
        <taxon>Laurasiatheria</taxon>
        <taxon>Artiodactyla</taxon>
        <taxon>Ruminantia</taxon>
        <taxon>Pecora</taxon>
        <taxon>Bovidae</taxon>
        <taxon>Caprinae</taxon>
        <taxon>Ovis</taxon>
    </lineage>
</organism>
<comment type="caution">
    <text evidence="1">The sequence shown here is derived from an EMBL/GenBank/DDBJ whole genome shotgun (WGS) entry which is preliminary data.</text>
</comment>
<evidence type="ECO:0000313" key="2">
    <source>
        <dbReference type="Proteomes" id="UP001214576"/>
    </source>
</evidence>
<proteinExistence type="predicted"/>
<accession>A0AAD4YGF4</accession>
<reference evidence="1" key="1">
    <citation type="submission" date="2022-03" db="EMBL/GenBank/DDBJ databases">
        <title>Genomic analyses of argali, domestic sheep and their hybrids provide insights into chromosomal evolution, heterosis and genetic basis of agronomic traits.</title>
        <authorList>
            <person name="Li M."/>
        </authorList>
    </citation>
    <scope>NUCLEOTIDE SEQUENCE</scope>
    <source>
        <strain evidence="1">CAU-MHL-2022a</strain>
        <tissue evidence="1">Skin</tissue>
    </source>
</reference>
<dbReference type="AlphaFoldDB" id="A0AAD4YGF4"/>
<dbReference type="EMBL" id="JAKZEL010000002">
    <property type="protein sequence ID" value="KAI4546838.1"/>
    <property type="molecule type" value="Genomic_DNA"/>
</dbReference>
<keyword evidence="2" id="KW-1185">Reference proteome</keyword>
<dbReference type="Proteomes" id="UP001214576">
    <property type="component" value="Unassembled WGS sequence"/>
</dbReference>
<sequence>MLGRLVWTGPAAGGCYLNCWVTRGPSQTRTPPSQLGFRPWIHVLLHISGPASASEVVGNQSFRGKAARLKQHQKDRQEGFALYRVHKPRVRHNSLLKSAALPCKLVQKAGHSRCKMSKVYISVQIDIRHQQSKLHLMAPQSVYQL</sequence>
<evidence type="ECO:0000313" key="1">
    <source>
        <dbReference type="EMBL" id="KAI4546838.1"/>
    </source>
</evidence>
<name>A0AAD4YGF4_OVIAM</name>
<protein>
    <submittedName>
        <fullName evidence="1">Uncharacterized protein</fullName>
    </submittedName>
</protein>
<dbReference type="PROSITE" id="PS51257">
    <property type="entry name" value="PROKAR_LIPOPROTEIN"/>
    <property type="match status" value="1"/>
</dbReference>